<proteinExistence type="predicted"/>
<dbReference type="PANTHER" id="PTHR33332">
    <property type="entry name" value="REVERSE TRANSCRIPTASE DOMAIN-CONTAINING PROTEIN"/>
    <property type="match status" value="1"/>
</dbReference>
<dbReference type="EMBL" id="JAODUO010000392">
    <property type="protein sequence ID" value="KAK2181567.1"/>
    <property type="molecule type" value="Genomic_DNA"/>
</dbReference>
<organism evidence="1 2">
    <name type="scientific">Ridgeia piscesae</name>
    <name type="common">Tubeworm</name>
    <dbReference type="NCBI Taxonomy" id="27915"/>
    <lineage>
        <taxon>Eukaryota</taxon>
        <taxon>Metazoa</taxon>
        <taxon>Spiralia</taxon>
        <taxon>Lophotrochozoa</taxon>
        <taxon>Annelida</taxon>
        <taxon>Polychaeta</taxon>
        <taxon>Sedentaria</taxon>
        <taxon>Canalipalpata</taxon>
        <taxon>Sabellida</taxon>
        <taxon>Siboglinidae</taxon>
        <taxon>Ridgeia</taxon>
    </lineage>
</organism>
<evidence type="ECO:0000313" key="2">
    <source>
        <dbReference type="Proteomes" id="UP001209878"/>
    </source>
</evidence>
<reference evidence="1" key="1">
    <citation type="journal article" date="2023" name="Mol. Biol. Evol.">
        <title>Third-Generation Sequencing Reveals the Adaptive Role of the Epigenome in Three Deep-Sea Polychaetes.</title>
        <authorList>
            <person name="Perez M."/>
            <person name="Aroh O."/>
            <person name="Sun Y."/>
            <person name="Lan Y."/>
            <person name="Juniper S.K."/>
            <person name="Young C.R."/>
            <person name="Angers B."/>
            <person name="Qian P.Y."/>
        </authorList>
    </citation>
    <scope>NUCLEOTIDE SEQUENCE</scope>
    <source>
        <strain evidence="1">R07B-5</strain>
    </source>
</reference>
<gene>
    <name evidence="1" type="ORF">NP493_393g04007</name>
</gene>
<name>A0AAD9NSW3_RIDPI</name>
<dbReference type="Proteomes" id="UP001209878">
    <property type="component" value="Unassembled WGS sequence"/>
</dbReference>
<dbReference type="AlphaFoldDB" id="A0AAD9NSW3"/>
<accession>A0AAD9NSW3</accession>
<evidence type="ECO:0000313" key="1">
    <source>
        <dbReference type="EMBL" id="KAK2181567.1"/>
    </source>
</evidence>
<sequence>MTIDIGGDEIHALNCVRNLGAYFDKHMTMEQHVKSKCRAAYAQLYNIGKVRKYIDHQSAEKLIHTLVHSHIDYCNALLIGLPKYLIQELEMVQNTAARVFCTIGKYDHITSPLKALHWLPVEFRIKYKTCLLPFNFLHGHGPEYISQMLIPIIIHYGLRRQDNLTLVMPRTKRKTLGDWAFKVAVPKLWNLLPKDVRSCNDVGVLK</sequence>
<keyword evidence="2" id="KW-1185">Reference proteome</keyword>
<comment type="caution">
    <text evidence="1">The sequence shown here is derived from an EMBL/GenBank/DDBJ whole genome shotgun (WGS) entry which is preliminary data.</text>
</comment>
<protein>
    <submittedName>
        <fullName evidence="1">Uncharacterized protein</fullName>
    </submittedName>
</protein>